<evidence type="ECO:0000313" key="2">
    <source>
        <dbReference type="Proteomes" id="UP000039865"/>
    </source>
</evidence>
<dbReference type="InParanoid" id="A0A078ADP8"/>
<dbReference type="Proteomes" id="UP000039865">
    <property type="component" value="Unassembled WGS sequence"/>
</dbReference>
<protein>
    <submittedName>
        <fullName evidence="1">Uncharacterized protein</fullName>
    </submittedName>
</protein>
<sequence>MKFMGKQNQDYLDSDVQEEIVQALQQTDNDAKQEAQFERLKDKLMIKQHLGGKEKFTVKDQLRDLLMNKCKKHKVLENVNVNKLRENEY</sequence>
<name>A0A078ADP8_STYLE</name>
<organism evidence="1 2">
    <name type="scientific">Stylonychia lemnae</name>
    <name type="common">Ciliate</name>
    <dbReference type="NCBI Taxonomy" id="5949"/>
    <lineage>
        <taxon>Eukaryota</taxon>
        <taxon>Sar</taxon>
        <taxon>Alveolata</taxon>
        <taxon>Ciliophora</taxon>
        <taxon>Intramacronucleata</taxon>
        <taxon>Spirotrichea</taxon>
        <taxon>Stichotrichia</taxon>
        <taxon>Sporadotrichida</taxon>
        <taxon>Oxytrichidae</taxon>
        <taxon>Stylonychinae</taxon>
        <taxon>Stylonychia</taxon>
    </lineage>
</organism>
<proteinExistence type="predicted"/>
<dbReference type="AlphaFoldDB" id="A0A078ADP8"/>
<dbReference type="EMBL" id="CCKQ01008215">
    <property type="protein sequence ID" value="CDW79657.1"/>
    <property type="molecule type" value="Genomic_DNA"/>
</dbReference>
<reference evidence="1 2" key="1">
    <citation type="submission" date="2014-06" db="EMBL/GenBank/DDBJ databases">
        <authorList>
            <person name="Swart Estienne"/>
        </authorList>
    </citation>
    <scope>NUCLEOTIDE SEQUENCE [LARGE SCALE GENOMIC DNA]</scope>
    <source>
        <strain evidence="1 2">130c</strain>
    </source>
</reference>
<keyword evidence="2" id="KW-1185">Reference proteome</keyword>
<evidence type="ECO:0000313" key="1">
    <source>
        <dbReference type="EMBL" id="CDW79657.1"/>
    </source>
</evidence>
<accession>A0A078ADP8</accession>
<gene>
    <name evidence="1" type="primary">Contig12850.g13711</name>
    <name evidence="1" type="ORF">STYLEM_8648</name>
</gene>